<dbReference type="SUPFAM" id="SSF102588">
    <property type="entry name" value="LmbE-like"/>
    <property type="match status" value="1"/>
</dbReference>
<accession>A0A7Y9J2C1</accession>
<dbReference type="AlphaFoldDB" id="A0A7Y9J2C1"/>
<dbReference type="GO" id="GO:0016137">
    <property type="term" value="P:glycoside metabolic process"/>
    <property type="evidence" value="ECO:0007669"/>
    <property type="project" value="UniProtKB-ARBA"/>
</dbReference>
<reference evidence="2 3" key="1">
    <citation type="submission" date="2020-07" db="EMBL/GenBank/DDBJ databases">
        <title>Sequencing the genomes of 1000 actinobacteria strains.</title>
        <authorList>
            <person name="Klenk H.-P."/>
        </authorList>
    </citation>
    <scope>NUCLEOTIDE SEQUENCE [LARGE SCALE GENOMIC DNA]</scope>
    <source>
        <strain evidence="2 3">DSM 7487</strain>
    </source>
</reference>
<dbReference type="Gene3D" id="3.40.50.10320">
    <property type="entry name" value="LmbE-like"/>
    <property type="match status" value="1"/>
</dbReference>
<keyword evidence="1" id="KW-0862">Zinc</keyword>
<evidence type="ECO:0000256" key="1">
    <source>
        <dbReference type="ARBA" id="ARBA00022833"/>
    </source>
</evidence>
<gene>
    <name evidence="2" type="ORF">BJ968_003443</name>
</gene>
<dbReference type="InterPro" id="IPR024078">
    <property type="entry name" value="LmbE-like_dom_sf"/>
</dbReference>
<dbReference type="Pfam" id="PF02585">
    <property type="entry name" value="PIG-L"/>
    <property type="match status" value="1"/>
</dbReference>
<keyword evidence="3" id="KW-1185">Reference proteome</keyword>
<dbReference type="RefSeq" id="WP_179753959.1">
    <property type="nucleotide sequence ID" value="NZ_BAAAGN010000003.1"/>
</dbReference>
<sequence length="259" mass="27585">MSDVHDDLPPFDLDAHGPSRWIVLSPHLDDGVLSCGNLLQALAERGWPATVATFFTECSAPLTLSARAFLRQCGATSAPRLFAERRAEDTDAVAACGARALHAGLPDALFRRHPRVPALVPELAHVYPTWKFHLSRGVVSRRDPAVPAVDRLLAELLAEPSGLPTVLVAPLGIGGHVDHVLVGEAAVRAGRRTGQRVVRYADVPYVLEAGVPAGATRFAVPAGKAGVIGRYRNQVGALFPRGVPEGLPDLLVQPLTRRG</sequence>
<evidence type="ECO:0000313" key="3">
    <source>
        <dbReference type="Proteomes" id="UP000521922"/>
    </source>
</evidence>
<dbReference type="InterPro" id="IPR003737">
    <property type="entry name" value="GlcNAc_PI_deacetylase-related"/>
</dbReference>
<protein>
    <submittedName>
        <fullName evidence="2">LmbE family N-acetylglucosaminyl deacetylase</fullName>
    </submittedName>
</protein>
<name>A0A7Y9J2C1_9ACTN</name>
<proteinExistence type="predicted"/>
<dbReference type="Proteomes" id="UP000521922">
    <property type="component" value="Unassembled WGS sequence"/>
</dbReference>
<dbReference type="EMBL" id="JACCBB010000001">
    <property type="protein sequence ID" value="NYD23903.1"/>
    <property type="molecule type" value="Genomic_DNA"/>
</dbReference>
<organism evidence="2 3">
    <name type="scientific">Kineococcus aurantiacus</name>
    <dbReference type="NCBI Taxonomy" id="37633"/>
    <lineage>
        <taxon>Bacteria</taxon>
        <taxon>Bacillati</taxon>
        <taxon>Actinomycetota</taxon>
        <taxon>Actinomycetes</taxon>
        <taxon>Kineosporiales</taxon>
        <taxon>Kineosporiaceae</taxon>
        <taxon>Kineococcus</taxon>
    </lineage>
</organism>
<evidence type="ECO:0000313" key="2">
    <source>
        <dbReference type="EMBL" id="NYD23903.1"/>
    </source>
</evidence>
<comment type="caution">
    <text evidence="2">The sequence shown here is derived from an EMBL/GenBank/DDBJ whole genome shotgun (WGS) entry which is preliminary data.</text>
</comment>